<evidence type="ECO:0000256" key="6">
    <source>
        <dbReference type="ARBA" id="ARBA00022785"/>
    </source>
</evidence>
<evidence type="ECO:0000313" key="7">
    <source>
        <dbReference type="EMBL" id="SVA04523.1"/>
    </source>
</evidence>
<gene>
    <name evidence="7" type="ORF">METZ01_LOCUS57377</name>
</gene>
<dbReference type="NCBIfam" id="NF001140">
    <property type="entry name" value="PRK00147.1"/>
    <property type="match status" value="1"/>
</dbReference>
<dbReference type="AlphaFoldDB" id="A0A381STA2"/>
<dbReference type="Pfam" id="PF02547">
    <property type="entry name" value="Queuosine_synth"/>
    <property type="match status" value="1"/>
</dbReference>
<dbReference type="InterPro" id="IPR042119">
    <property type="entry name" value="QueA_dom2"/>
</dbReference>
<keyword evidence="4" id="KW-0808">Transferase</keyword>
<evidence type="ECO:0000256" key="2">
    <source>
        <dbReference type="ARBA" id="ARBA00011245"/>
    </source>
</evidence>
<dbReference type="InterPro" id="IPR042118">
    <property type="entry name" value="QueA_dom1"/>
</dbReference>
<dbReference type="NCBIfam" id="TIGR00113">
    <property type="entry name" value="queA"/>
    <property type="match status" value="1"/>
</dbReference>
<organism evidence="7">
    <name type="scientific">marine metagenome</name>
    <dbReference type="NCBI Taxonomy" id="408172"/>
    <lineage>
        <taxon>unclassified sequences</taxon>
        <taxon>metagenomes</taxon>
        <taxon>ecological metagenomes</taxon>
    </lineage>
</organism>
<keyword evidence="6" id="KW-0671">Queuosine biosynthesis</keyword>
<dbReference type="PANTHER" id="PTHR30307">
    <property type="entry name" value="S-ADENOSYLMETHIONINE:TRNA RIBOSYLTRANSFERASE-ISOMERASE"/>
    <property type="match status" value="1"/>
</dbReference>
<sequence>MKTADFDYKLPQELIAQSPSEPRDHSRLMILDRKSGRIKHRKFYDISEYLNHGDVLVFNDSRVIPARMYGSTVDRGSKVELLLLSQNSPNVWKTLVKPGRRMRKGAKFLINGTDGKQLIGRIREQYLDGSREVEFESELNFKYFGSLPLPPYIHETMVPTDRYQTVYAQKEGSIAAPTAGLHFTKNLLNRISAKGVSLEFVTLHVGWDSFRPLKTNDPSEHKMHSEYWELARDVCNRINLAKTEGRRVISVGTTAVRLLENAARINLSPTLNPGSGWADIFIKPGYQFRVVDSLITNFHLPKSTLLMLTSALAGRDNVLKAYKEAIQNRYRFYSFGDAMFIV</sequence>
<evidence type="ECO:0000256" key="3">
    <source>
        <dbReference type="ARBA" id="ARBA00022490"/>
    </source>
</evidence>
<dbReference type="Gene3D" id="3.40.1780.10">
    <property type="entry name" value="QueA-like"/>
    <property type="match status" value="1"/>
</dbReference>
<evidence type="ECO:0000256" key="5">
    <source>
        <dbReference type="ARBA" id="ARBA00022691"/>
    </source>
</evidence>
<protein>
    <recommendedName>
        <fullName evidence="8">S-adenosylmethionine:tRNA ribosyltransferase-isomerase</fullName>
    </recommendedName>
</protein>
<proteinExistence type="inferred from homology"/>
<dbReference type="EMBL" id="UINC01003234">
    <property type="protein sequence ID" value="SVA04523.1"/>
    <property type="molecule type" value="Genomic_DNA"/>
</dbReference>
<dbReference type="Gene3D" id="2.40.10.240">
    <property type="entry name" value="QueA-like"/>
    <property type="match status" value="1"/>
</dbReference>
<dbReference type="GO" id="GO:0005737">
    <property type="term" value="C:cytoplasm"/>
    <property type="evidence" value="ECO:0007669"/>
    <property type="project" value="UniProtKB-SubCell"/>
</dbReference>
<keyword evidence="3" id="KW-0963">Cytoplasm</keyword>
<name>A0A381STA2_9ZZZZ</name>
<dbReference type="InterPro" id="IPR036100">
    <property type="entry name" value="QueA_sf"/>
</dbReference>
<dbReference type="GO" id="GO:0051075">
    <property type="term" value="F:S-adenosylmethionine:tRNA ribosyltransferase-isomerase activity"/>
    <property type="evidence" value="ECO:0007669"/>
    <property type="project" value="TreeGrafter"/>
</dbReference>
<dbReference type="SUPFAM" id="SSF111337">
    <property type="entry name" value="QueA-like"/>
    <property type="match status" value="1"/>
</dbReference>
<comment type="subcellular location">
    <subcellularLocation>
        <location evidence="1">Cytoplasm</location>
    </subcellularLocation>
</comment>
<dbReference type="InterPro" id="IPR003699">
    <property type="entry name" value="QueA"/>
</dbReference>
<evidence type="ECO:0000256" key="1">
    <source>
        <dbReference type="ARBA" id="ARBA00004496"/>
    </source>
</evidence>
<reference evidence="7" key="1">
    <citation type="submission" date="2018-05" db="EMBL/GenBank/DDBJ databases">
        <authorList>
            <person name="Lanie J.A."/>
            <person name="Ng W.-L."/>
            <person name="Kazmierczak K.M."/>
            <person name="Andrzejewski T.M."/>
            <person name="Davidsen T.M."/>
            <person name="Wayne K.J."/>
            <person name="Tettelin H."/>
            <person name="Glass J.I."/>
            <person name="Rusch D."/>
            <person name="Podicherti R."/>
            <person name="Tsui H.-C.T."/>
            <person name="Winkler M.E."/>
        </authorList>
    </citation>
    <scope>NUCLEOTIDE SEQUENCE</scope>
</reference>
<dbReference type="GO" id="GO:0008616">
    <property type="term" value="P:tRNA queuosine(34) biosynthetic process"/>
    <property type="evidence" value="ECO:0007669"/>
    <property type="project" value="UniProtKB-KW"/>
</dbReference>
<evidence type="ECO:0000256" key="4">
    <source>
        <dbReference type="ARBA" id="ARBA00022679"/>
    </source>
</evidence>
<evidence type="ECO:0008006" key="8">
    <source>
        <dbReference type="Google" id="ProtNLM"/>
    </source>
</evidence>
<dbReference type="HAMAP" id="MF_00113">
    <property type="entry name" value="QueA"/>
    <property type="match status" value="1"/>
</dbReference>
<accession>A0A381STA2</accession>
<comment type="subunit">
    <text evidence="2">Monomer.</text>
</comment>
<dbReference type="PANTHER" id="PTHR30307:SF0">
    <property type="entry name" value="S-ADENOSYLMETHIONINE:TRNA RIBOSYLTRANSFERASE-ISOMERASE"/>
    <property type="match status" value="1"/>
</dbReference>
<dbReference type="FunFam" id="3.40.1780.10:FF:000001">
    <property type="entry name" value="S-adenosylmethionine:tRNA ribosyltransferase-isomerase"/>
    <property type="match status" value="1"/>
</dbReference>
<keyword evidence="5" id="KW-0949">S-adenosyl-L-methionine</keyword>